<dbReference type="InterPro" id="IPR002938">
    <property type="entry name" value="FAD-bd"/>
</dbReference>
<evidence type="ECO:0000256" key="3">
    <source>
        <dbReference type="ARBA" id="ARBA00022827"/>
    </source>
</evidence>
<reference evidence="8" key="1">
    <citation type="journal article" date="2014" name="Proc. Natl. Acad. Sci. U.S.A.">
        <title>Extensive sampling of basidiomycete genomes demonstrates inadequacy of the white-rot/brown-rot paradigm for wood decay fungi.</title>
        <authorList>
            <person name="Riley R."/>
            <person name="Salamov A.A."/>
            <person name="Brown D.W."/>
            <person name="Nagy L.G."/>
            <person name="Floudas D."/>
            <person name="Held B.W."/>
            <person name="Levasseur A."/>
            <person name="Lombard V."/>
            <person name="Morin E."/>
            <person name="Otillar R."/>
            <person name="Lindquist E.A."/>
            <person name="Sun H."/>
            <person name="LaButti K.M."/>
            <person name="Schmutz J."/>
            <person name="Jabbour D."/>
            <person name="Luo H."/>
            <person name="Baker S.E."/>
            <person name="Pisabarro A.G."/>
            <person name="Walton J.D."/>
            <person name="Blanchette R.A."/>
            <person name="Henrissat B."/>
            <person name="Martin F."/>
            <person name="Cullen D."/>
            <person name="Hibbett D.S."/>
            <person name="Grigoriev I.V."/>
        </authorList>
    </citation>
    <scope>NUCLEOTIDE SEQUENCE [LARGE SCALE GENOMIC DNA]</scope>
    <source>
        <strain evidence="8">CBS 339.88</strain>
    </source>
</reference>
<dbReference type="GO" id="GO:0004497">
    <property type="term" value="F:monooxygenase activity"/>
    <property type="evidence" value="ECO:0007669"/>
    <property type="project" value="UniProtKB-KW"/>
</dbReference>
<evidence type="ECO:0000256" key="2">
    <source>
        <dbReference type="ARBA" id="ARBA00022630"/>
    </source>
</evidence>
<dbReference type="HOGENOM" id="CLU_009665_18_0_1"/>
<keyword evidence="8" id="KW-1185">Reference proteome</keyword>
<evidence type="ECO:0000256" key="4">
    <source>
        <dbReference type="ARBA" id="ARBA00023002"/>
    </source>
</evidence>
<dbReference type="InterPro" id="IPR050493">
    <property type="entry name" value="FAD-dep_Monooxygenase_BioMet"/>
</dbReference>
<name>A0A067T5I5_GALM3</name>
<proteinExistence type="inferred from homology"/>
<keyword evidence="4" id="KW-0560">Oxidoreductase</keyword>
<evidence type="ECO:0000313" key="8">
    <source>
        <dbReference type="Proteomes" id="UP000027222"/>
    </source>
</evidence>
<evidence type="ECO:0000313" key="7">
    <source>
        <dbReference type="EMBL" id="KDR77607.1"/>
    </source>
</evidence>
<feature type="domain" description="FAD-binding" evidence="6">
    <location>
        <begin position="2"/>
        <end position="176"/>
    </location>
</feature>
<accession>A0A067T5I5</accession>
<dbReference type="PRINTS" id="PR00420">
    <property type="entry name" value="RNGMNOXGNASE"/>
</dbReference>
<keyword evidence="3" id="KW-0274">FAD</keyword>
<gene>
    <name evidence="7" type="ORF">GALMADRAFT_65936</name>
</gene>
<evidence type="ECO:0000256" key="1">
    <source>
        <dbReference type="ARBA" id="ARBA00007992"/>
    </source>
</evidence>
<dbReference type="OrthoDB" id="47494at2759"/>
<comment type="similarity">
    <text evidence="1">Belongs to the paxM FAD-dependent monooxygenase family.</text>
</comment>
<keyword evidence="2" id="KW-0285">Flavoprotein</keyword>
<dbReference type="InterPro" id="IPR036188">
    <property type="entry name" value="FAD/NAD-bd_sf"/>
</dbReference>
<dbReference type="PANTHER" id="PTHR13789:SF309">
    <property type="entry name" value="PUTATIVE (AFU_ORTHOLOGUE AFUA_6G14510)-RELATED"/>
    <property type="match status" value="1"/>
</dbReference>
<keyword evidence="5" id="KW-0503">Monooxygenase</keyword>
<dbReference type="STRING" id="685588.A0A067T5I5"/>
<protein>
    <recommendedName>
        <fullName evidence="6">FAD-binding domain-containing protein</fullName>
    </recommendedName>
</protein>
<organism evidence="7 8">
    <name type="scientific">Galerina marginata (strain CBS 339.88)</name>
    <dbReference type="NCBI Taxonomy" id="685588"/>
    <lineage>
        <taxon>Eukaryota</taxon>
        <taxon>Fungi</taxon>
        <taxon>Dikarya</taxon>
        <taxon>Basidiomycota</taxon>
        <taxon>Agaricomycotina</taxon>
        <taxon>Agaricomycetes</taxon>
        <taxon>Agaricomycetidae</taxon>
        <taxon>Agaricales</taxon>
        <taxon>Agaricineae</taxon>
        <taxon>Strophariaceae</taxon>
        <taxon>Galerina</taxon>
    </lineage>
</organism>
<dbReference type="PANTHER" id="PTHR13789">
    <property type="entry name" value="MONOOXYGENASE"/>
    <property type="match status" value="1"/>
</dbReference>
<evidence type="ECO:0000256" key="5">
    <source>
        <dbReference type="ARBA" id="ARBA00023033"/>
    </source>
</evidence>
<sequence>MKVIIVGGGMGGLSAYHALKKHLVNSDVKLPAPVSITVVESHQSAARTLGGGLGLAPNGLRAIASIFPDAVPFIQERSFPGSEMTFRNAKGGLLGTFKAGKKERYGYEMGMLPRPVVHQALLSGVPEEDIRWGTKVTRVRESGSEVEVQCEDGTKEMADLVIGADGVRSTVKDSLFEGRFQATYDGLTGVGGFISLDELPSGFQEGLKTHGVTMTFGRKGFFGYSMCSPLSASQKFTETPPFIQWWSIYECPVIPERKAFDHEALKAQLLARHGDWKSPYDESNVLLFRRIIELGCRPPTLTDTKDPFGSDIEKTRTHDASVMVLPRYITPRLPYWSNANGRDTPVQNQGRIVLMGDAAHTMPPDVGQGVSCAAEDAVAYALFLKHFLVTTHESPTSPGSPSTEAAFSLAAKAYEDLRKPHIHRLLDFAKHSGNTKKEMGPIGQIFRDLGMRLACKLPESLNDFVFAYDAETAVANQIAQNAKARRSLW</sequence>
<feature type="domain" description="FAD-binding" evidence="6">
    <location>
        <begin position="348"/>
        <end position="387"/>
    </location>
</feature>
<dbReference type="Proteomes" id="UP000027222">
    <property type="component" value="Unassembled WGS sequence"/>
</dbReference>
<dbReference type="Gene3D" id="3.50.50.60">
    <property type="entry name" value="FAD/NAD(P)-binding domain"/>
    <property type="match status" value="1"/>
</dbReference>
<dbReference type="GO" id="GO:0071949">
    <property type="term" value="F:FAD binding"/>
    <property type="evidence" value="ECO:0007669"/>
    <property type="project" value="InterPro"/>
</dbReference>
<dbReference type="SUPFAM" id="SSF51905">
    <property type="entry name" value="FAD/NAD(P)-binding domain"/>
    <property type="match status" value="1"/>
</dbReference>
<dbReference type="Pfam" id="PF01494">
    <property type="entry name" value="FAD_binding_3"/>
    <property type="match status" value="2"/>
</dbReference>
<dbReference type="EMBL" id="KL142376">
    <property type="protein sequence ID" value="KDR77607.1"/>
    <property type="molecule type" value="Genomic_DNA"/>
</dbReference>
<dbReference type="AlphaFoldDB" id="A0A067T5I5"/>
<evidence type="ECO:0000259" key="6">
    <source>
        <dbReference type="Pfam" id="PF01494"/>
    </source>
</evidence>